<name>A0A0C2JLX6_THEKT</name>
<dbReference type="EMBL" id="JWZT01002083">
    <property type="protein sequence ID" value="KII70378.1"/>
    <property type="molecule type" value="Genomic_DNA"/>
</dbReference>
<keyword evidence="3" id="KW-1015">Disulfide bond</keyword>
<dbReference type="AlphaFoldDB" id="A0A0C2JLX6"/>
<dbReference type="OrthoDB" id="270009at2759"/>
<dbReference type="Proteomes" id="UP000031668">
    <property type="component" value="Unassembled WGS sequence"/>
</dbReference>
<keyword evidence="6" id="KW-1185">Reference proteome</keyword>
<evidence type="ECO:0000313" key="5">
    <source>
        <dbReference type="EMBL" id="KII70378.1"/>
    </source>
</evidence>
<keyword evidence="2" id="KW-0186">Copper</keyword>
<accession>A0A0C2JLX6</accession>
<feature type="binding site" evidence="2">
    <location>
        <position position="222"/>
    </location>
    <ligand>
        <name>Cu cation</name>
        <dbReference type="ChEBI" id="CHEBI:23378"/>
    </ligand>
</feature>
<dbReference type="OMA" id="AKEEHDI"/>
<dbReference type="GO" id="GO:0046872">
    <property type="term" value="F:metal ion binding"/>
    <property type="evidence" value="ECO:0007669"/>
    <property type="project" value="UniProtKB-KW"/>
</dbReference>
<keyword evidence="4" id="KW-0812">Transmembrane</keyword>
<dbReference type="PANTHER" id="PTHR12151:SF25">
    <property type="entry name" value="LINALOOL DEHYDRATASE_ISOMERASE DOMAIN-CONTAINING PROTEIN"/>
    <property type="match status" value="1"/>
</dbReference>
<evidence type="ECO:0000313" key="6">
    <source>
        <dbReference type="Proteomes" id="UP000031668"/>
    </source>
</evidence>
<feature type="binding site" evidence="2">
    <location>
        <position position="135"/>
    </location>
    <ligand>
        <name>Cu cation</name>
        <dbReference type="ChEBI" id="CHEBI:23378"/>
    </ligand>
</feature>
<evidence type="ECO:0000256" key="2">
    <source>
        <dbReference type="PIRSR" id="PIRSR603782-1"/>
    </source>
</evidence>
<dbReference type="Gene3D" id="3.40.30.10">
    <property type="entry name" value="Glutaredoxin"/>
    <property type="match status" value="1"/>
</dbReference>
<dbReference type="Pfam" id="PF02630">
    <property type="entry name" value="SCO1-SenC"/>
    <property type="match status" value="1"/>
</dbReference>
<dbReference type="CDD" id="cd02968">
    <property type="entry name" value="SCO"/>
    <property type="match status" value="1"/>
</dbReference>
<organism evidence="5 6">
    <name type="scientific">Thelohanellus kitauei</name>
    <name type="common">Myxosporean</name>
    <dbReference type="NCBI Taxonomy" id="669202"/>
    <lineage>
        <taxon>Eukaryota</taxon>
        <taxon>Metazoa</taxon>
        <taxon>Cnidaria</taxon>
        <taxon>Myxozoa</taxon>
        <taxon>Myxosporea</taxon>
        <taxon>Bivalvulida</taxon>
        <taxon>Platysporina</taxon>
        <taxon>Myxobolidae</taxon>
        <taxon>Thelohanellus</taxon>
    </lineage>
</organism>
<dbReference type="InterPro" id="IPR036249">
    <property type="entry name" value="Thioredoxin-like_sf"/>
</dbReference>
<protein>
    <submittedName>
        <fullName evidence="5">Protein SCO2, mitochondrial</fullName>
    </submittedName>
</protein>
<gene>
    <name evidence="5" type="ORF">RF11_00161</name>
</gene>
<dbReference type="SUPFAM" id="SSF52833">
    <property type="entry name" value="Thioredoxin-like"/>
    <property type="match status" value="1"/>
</dbReference>
<dbReference type="GO" id="GO:0008535">
    <property type="term" value="P:respiratory chain complex IV assembly"/>
    <property type="evidence" value="ECO:0007669"/>
    <property type="project" value="UniProtKB-ARBA"/>
</dbReference>
<reference evidence="5 6" key="1">
    <citation type="journal article" date="2014" name="Genome Biol. Evol.">
        <title>The genome of the myxosporean Thelohanellus kitauei shows adaptations to nutrient acquisition within its fish host.</title>
        <authorList>
            <person name="Yang Y."/>
            <person name="Xiong J."/>
            <person name="Zhou Z."/>
            <person name="Huo F."/>
            <person name="Miao W."/>
            <person name="Ran C."/>
            <person name="Liu Y."/>
            <person name="Zhang J."/>
            <person name="Feng J."/>
            <person name="Wang M."/>
            <person name="Wang M."/>
            <person name="Wang L."/>
            <person name="Yao B."/>
        </authorList>
    </citation>
    <scope>NUCLEOTIDE SEQUENCE [LARGE SCALE GENOMIC DNA]</scope>
    <source>
        <strain evidence="5">Wuqing</strain>
    </source>
</reference>
<evidence type="ECO:0000256" key="1">
    <source>
        <dbReference type="ARBA" id="ARBA00010996"/>
    </source>
</evidence>
<keyword evidence="2" id="KW-0479">Metal-binding</keyword>
<feature type="binding site" evidence="2">
    <location>
        <position position="131"/>
    </location>
    <ligand>
        <name>Cu cation</name>
        <dbReference type="ChEBI" id="CHEBI:23378"/>
    </ligand>
</feature>
<dbReference type="InterPro" id="IPR003782">
    <property type="entry name" value="SCO1/SenC"/>
</dbReference>
<feature type="transmembrane region" description="Helical" evidence="4">
    <location>
        <begin position="59"/>
        <end position="77"/>
    </location>
</feature>
<sequence length="263" mass="30207">MIRVAYLAANKLLVPRYGALVAAREAVPLFRSFRTFSTSQGRHDEPDRPPVIRYKTAKIIVILGVVVTCSLFLYMTIKRTLYKKELQKTYSSVSHLKIGGPFDMVDHNGNVFTEKDIEGKFCLFYFGFVHCPDICPETLERITEIMNHLPPALVDKYVRCIFVTVDPNRDTPQLMKKYISEFHPQTIGLTGDKEQVDHIKESFRAYSKISLQVTPDDYIVDHSVGIYLVGPDGFVWTTFIKDRDVKEAAKQIEFIITDYLKNK</sequence>
<comment type="similarity">
    <text evidence="1">Belongs to the SCO1/2 family.</text>
</comment>
<keyword evidence="4" id="KW-0472">Membrane</keyword>
<dbReference type="PANTHER" id="PTHR12151">
    <property type="entry name" value="ELECTRON TRANSPORT PROTIN SCO1/SENC FAMILY MEMBER"/>
    <property type="match status" value="1"/>
</dbReference>
<evidence type="ECO:0000256" key="4">
    <source>
        <dbReference type="SAM" id="Phobius"/>
    </source>
</evidence>
<feature type="disulfide bond" description="Redox-active" evidence="3">
    <location>
        <begin position="131"/>
        <end position="135"/>
    </location>
</feature>
<proteinExistence type="inferred from homology"/>
<comment type="caution">
    <text evidence="5">The sequence shown here is derived from an EMBL/GenBank/DDBJ whole genome shotgun (WGS) entry which is preliminary data.</text>
</comment>
<keyword evidence="4" id="KW-1133">Transmembrane helix</keyword>
<evidence type="ECO:0000256" key="3">
    <source>
        <dbReference type="PIRSR" id="PIRSR603782-2"/>
    </source>
</evidence>
<dbReference type="FunFam" id="3.40.30.10:FF:000013">
    <property type="entry name" value="Blast:Protein SCO1 homolog, mitochondrial"/>
    <property type="match status" value="1"/>
</dbReference>